<protein>
    <submittedName>
        <fullName evidence="2">Uncharacterized protein</fullName>
    </submittedName>
</protein>
<reference evidence="2" key="1">
    <citation type="submission" date="2022-12" db="EMBL/GenBank/DDBJ databases">
        <title>Isolation and characterisation of novel Methanocorpusculum spp. from native Australian herbivores indicates the genus is ancestrally host-associated.</title>
        <authorList>
            <person name="Volmer J.G."/>
            <person name="Soo R.M."/>
            <person name="Evans P.N."/>
            <person name="Hoedt E.C."/>
            <person name="Astorga Alsina A.L."/>
            <person name="Woodcroft B.J."/>
            <person name="Tyson G.W."/>
            <person name="Hugenholtz P."/>
            <person name="Morrison M."/>
        </authorList>
    </citation>
    <scope>NUCLEOTIDE SEQUENCE</scope>
    <source>
        <strain evidence="2">CW153</strain>
    </source>
</reference>
<name>A0ABT4IP43_9EURY</name>
<evidence type="ECO:0000313" key="2">
    <source>
        <dbReference type="EMBL" id="MCZ0863533.1"/>
    </source>
</evidence>
<keyword evidence="3" id="KW-1185">Reference proteome</keyword>
<dbReference type="EMBL" id="JAPTGC010000031">
    <property type="protein sequence ID" value="MCZ0863533.1"/>
    <property type="molecule type" value="Genomic_DNA"/>
</dbReference>
<evidence type="ECO:0000313" key="3">
    <source>
        <dbReference type="Proteomes" id="UP001141336"/>
    </source>
</evidence>
<evidence type="ECO:0000256" key="1">
    <source>
        <dbReference type="SAM" id="MobiDB-lite"/>
    </source>
</evidence>
<feature type="compositionally biased region" description="Basic and acidic residues" evidence="1">
    <location>
        <begin position="19"/>
        <end position="29"/>
    </location>
</feature>
<comment type="caution">
    <text evidence="2">The sequence shown here is derived from an EMBL/GenBank/DDBJ whole genome shotgun (WGS) entry which is preliminary data.</text>
</comment>
<dbReference type="Proteomes" id="UP001141336">
    <property type="component" value="Unassembled WGS sequence"/>
</dbReference>
<accession>A0ABT4IP43</accession>
<proteinExistence type="predicted"/>
<sequence>MTKQPLRPKSRHLPTILPDPDKIIRRDTRGALPEQTLPLRDCR</sequence>
<gene>
    <name evidence="2" type="ORF">O0S09_09805</name>
</gene>
<feature type="compositionally biased region" description="Basic residues" evidence="1">
    <location>
        <begin position="1"/>
        <end position="12"/>
    </location>
</feature>
<dbReference type="RefSeq" id="WP_268923799.1">
    <property type="nucleotide sequence ID" value="NZ_JAPTGC010000031.1"/>
</dbReference>
<organism evidence="2 3">
    <name type="scientific">Methanocorpusculum vombati</name>
    <dbReference type="NCBI Taxonomy" id="3002864"/>
    <lineage>
        <taxon>Archaea</taxon>
        <taxon>Methanobacteriati</taxon>
        <taxon>Methanobacteriota</taxon>
        <taxon>Stenosarchaea group</taxon>
        <taxon>Methanomicrobia</taxon>
        <taxon>Methanomicrobiales</taxon>
        <taxon>Methanocorpusculaceae</taxon>
        <taxon>Methanocorpusculum</taxon>
    </lineage>
</organism>
<feature type="region of interest" description="Disordered" evidence="1">
    <location>
        <begin position="1"/>
        <end position="43"/>
    </location>
</feature>